<dbReference type="SUPFAM" id="SSF160246">
    <property type="entry name" value="EspE N-terminal domain-like"/>
    <property type="match status" value="1"/>
</dbReference>
<dbReference type="PANTHER" id="PTHR36304">
    <property type="entry name" value="DOMAIN GTPASE-ACTIVATING PROTEIN, PUTATIVE-RELATED-RELATED"/>
    <property type="match status" value="1"/>
</dbReference>
<comment type="caution">
    <text evidence="3">The sequence shown here is derived from an EMBL/GenBank/DDBJ whole genome shotgun (WGS) entry which is preliminary data.</text>
</comment>
<dbReference type="PROSITE" id="PS50110">
    <property type="entry name" value="RESPONSE_REGULATORY"/>
    <property type="match status" value="1"/>
</dbReference>
<dbReference type="PANTHER" id="PTHR36304:SF4">
    <property type="entry name" value="DUF4388 DOMAIN-CONTAINING PROTEIN"/>
    <property type="match status" value="1"/>
</dbReference>
<dbReference type="Pfam" id="PF14332">
    <property type="entry name" value="DUF4388"/>
    <property type="match status" value="1"/>
</dbReference>
<dbReference type="GO" id="GO:0000160">
    <property type="term" value="P:phosphorelay signal transduction system"/>
    <property type="evidence" value="ECO:0007669"/>
    <property type="project" value="InterPro"/>
</dbReference>
<evidence type="ECO:0000313" key="3">
    <source>
        <dbReference type="EMBL" id="RIH76443.1"/>
    </source>
</evidence>
<gene>
    <name evidence="3" type="ORF">Mterra_03874</name>
</gene>
<evidence type="ECO:0000256" key="1">
    <source>
        <dbReference type="PROSITE-ProRule" id="PRU00169"/>
    </source>
</evidence>
<keyword evidence="4" id="KW-1185">Reference proteome</keyword>
<evidence type="ECO:0000313" key="4">
    <source>
        <dbReference type="Proteomes" id="UP000265715"/>
    </source>
</evidence>
<accession>A0A399DYH0</accession>
<sequence>MKVGVIRARIGEIELSDLLRALEANRANAVVTVRCEDVIGRVHLRDGQLLYASTDPGPHLGEYLVRLEYLTLEQTQELVLRQERENPGTPLGQLALRMGLLEPGDLREALNAQVMEALATLLAQRTGDILAEAISENASQVVLPEMLDTSAVLFEAARRLDEWRRGKVRPEAVLRVVSDPTRHALSTEAWSVLELVDGLKRARSIALESDLPETQVYHLLYELQSRGLLGEAEIRPTDPLILVVAESSLVRRLLLVTLERSRYRVVMPHDPDSARRMLEHHKPQAVILQVRDLAERVRQLRASPDGRFVPVWAVAEEPPRGFWVRSARVGHIPKPFSEEDLLDALSGIKRKV</sequence>
<dbReference type="Gene3D" id="3.40.50.2300">
    <property type="match status" value="1"/>
</dbReference>
<proteinExistence type="predicted"/>
<protein>
    <recommendedName>
        <fullName evidence="2">Response regulatory domain-containing protein</fullName>
    </recommendedName>
</protein>
<comment type="caution">
    <text evidence="1">Lacks conserved residue(s) required for the propagation of feature annotation.</text>
</comment>
<dbReference type="InterPro" id="IPR025497">
    <property type="entry name" value="PatA-like_N"/>
</dbReference>
<dbReference type="Proteomes" id="UP000265715">
    <property type="component" value="Unassembled WGS sequence"/>
</dbReference>
<reference evidence="3 4" key="1">
    <citation type="submission" date="2018-08" db="EMBL/GenBank/DDBJ databases">
        <title>Meiothermus terrae DSM 26712 genome sequencing project.</title>
        <authorList>
            <person name="Da Costa M.S."/>
            <person name="Albuquerque L."/>
            <person name="Raposo P."/>
            <person name="Froufe H.J.C."/>
            <person name="Barroso C.S."/>
            <person name="Egas C."/>
        </authorList>
    </citation>
    <scope>NUCLEOTIDE SEQUENCE [LARGE SCALE GENOMIC DNA]</scope>
    <source>
        <strain evidence="3 4">DSM 26712</strain>
    </source>
</reference>
<dbReference type="AlphaFoldDB" id="A0A399DYH0"/>
<feature type="domain" description="Response regulatory" evidence="2">
    <location>
        <begin position="240"/>
        <end position="349"/>
    </location>
</feature>
<name>A0A399DYH0_9DEIN</name>
<dbReference type="SUPFAM" id="SSF52172">
    <property type="entry name" value="CheY-like"/>
    <property type="match status" value="1"/>
</dbReference>
<dbReference type="InterPro" id="IPR037257">
    <property type="entry name" value="T2SS_E_N_sf"/>
</dbReference>
<evidence type="ECO:0000259" key="2">
    <source>
        <dbReference type="PROSITE" id="PS50110"/>
    </source>
</evidence>
<dbReference type="InterPro" id="IPR001789">
    <property type="entry name" value="Sig_transdc_resp-reg_receiver"/>
</dbReference>
<dbReference type="InterPro" id="IPR011006">
    <property type="entry name" value="CheY-like_superfamily"/>
</dbReference>
<organism evidence="3 4">
    <name type="scientific">Calidithermus terrae</name>
    <dbReference type="NCBI Taxonomy" id="1408545"/>
    <lineage>
        <taxon>Bacteria</taxon>
        <taxon>Thermotogati</taxon>
        <taxon>Deinococcota</taxon>
        <taxon>Deinococci</taxon>
        <taxon>Thermales</taxon>
        <taxon>Thermaceae</taxon>
        <taxon>Calidithermus</taxon>
    </lineage>
</organism>
<dbReference type="EMBL" id="QXDL01000318">
    <property type="protein sequence ID" value="RIH76443.1"/>
    <property type="molecule type" value="Genomic_DNA"/>
</dbReference>